<dbReference type="KEGG" id="abac:LuPra_04431"/>
<dbReference type="InterPro" id="IPR006674">
    <property type="entry name" value="HD_domain"/>
</dbReference>
<dbReference type="EC" id="3.1.5.1" evidence="3"/>
<accession>A0A143PTQ9</accession>
<reference evidence="3 4" key="1">
    <citation type="journal article" date="2016" name="Genome Announc.">
        <title>First Complete Genome Sequence of a Subdivision 6 Acidobacterium Strain.</title>
        <authorList>
            <person name="Huang S."/>
            <person name="Vieira S."/>
            <person name="Bunk B."/>
            <person name="Riedel T."/>
            <person name="Sproer C."/>
            <person name="Overmann J."/>
        </authorList>
    </citation>
    <scope>NUCLEOTIDE SEQUENCE [LARGE SCALE GENOMIC DNA]</scope>
    <source>
        <strain evidence="4">DSM 100886 HEG_-6_39</strain>
    </source>
</reference>
<dbReference type="InterPro" id="IPR026875">
    <property type="entry name" value="PHydrolase_assoc_dom"/>
</dbReference>
<dbReference type="SUPFAM" id="SSF109604">
    <property type="entry name" value="HD-domain/PDEase-like"/>
    <property type="match status" value="1"/>
</dbReference>
<dbReference type="InterPro" id="IPR051094">
    <property type="entry name" value="Diverse_Catalytic_Enzymes"/>
</dbReference>
<proteinExistence type="predicted"/>
<keyword evidence="1 3" id="KW-0378">Hydrolase</keyword>
<dbReference type="RefSeq" id="WP_110172756.1">
    <property type="nucleotide sequence ID" value="NZ_CP015136.1"/>
</dbReference>
<dbReference type="AlphaFoldDB" id="A0A143PTQ9"/>
<name>A0A143PTQ9_LUTPR</name>
<organism evidence="3 4">
    <name type="scientific">Luteitalea pratensis</name>
    <dbReference type="NCBI Taxonomy" id="1855912"/>
    <lineage>
        <taxon>Bacteria</taxon>
        <taxon>Pseudomonadati</taxon>
        <taxon>Acidobacteriota</taxon>
        <taxon>Vicinamibacteria</taxon>
        <taxon>Vicinamibacterales</taxon>
        <taxon>Vicinamibacteraceae</taxon>
        <taxon>Luteitalea</taxon>
    </lineage>
</organism>
<protein>
    <submittedName>
        <fullName evidence="3">Deoxyguanosinetriphosphate triphosphohydrolase</fullName>
        <ecNumber evidence="3">3.1.5.1</ecNumber>
    </submittedName>
</protein>
<dbReference type="Pfam" id="PF01966">
    <property type="entry name" value="HD"/>
    <property type="match status" value="1"/>
</dbReference>
<dbReference type="Gene3D" id="1.10.3210.10">
    <property type="entry name" value="Hypothetical protein af1432"/>
    <property type="match status" value="1"/>
</dbReference>
<dbReference type="CDD" id="cd00077">
    <property type="entry name" value="HDc"/>
    <property type="match status" value="1"/>
</dbReference>
<dbReference type="OrthoDB" id="9803619at2"/>
<dbReference type="PATRIC" id="fig|1813736.3.peg.4675"/>
<dbReference type="InterPro" id="IPR003607">
    <property type="entry name" value="HD/PDEase_dom"/>
</dbReference>
<evidence type="ECO:0000259" key="2">
    <source>
        <dbReference type="PROSITE" id="PS51831"/>
    </source>
</evidence>
<dbReference type="GO" id="GO:0008832">
    <property type="term" value="F:dGTPase activity"/>
    <property type="evidence" value="ECO:0007669"/>
    <property type="project" value="UniProtKB-EC"/>
</dbReference>
<dbReference type="Pfam" id="PF13286">
    <property type="entry name" value="HD_assoc"/>
    <property type="match status" value="1"/>
</dbReference>
<gene>
    <name evidence="3" type="primary">dgt</name>
    <name evidence="3" type="ORF">LuPra_04431</name>
</gene>
<reference evidence="4" key="2">
    <citation type="submission" date="2016-04" db="EMBL/GenBank/DDBJ databases">
        <title>First Complete Genome Sequence of a Subdivision 6 Acidobacterium.</title>
        <authorList>
            <person name="Huang S."/>
            <person name="Vieira S."/>
            <person name="Bunk B."/>
            <person name="Riedel T."/>
            <person name="Sproeer C."/>
            <person name="Overmann J."/>
        </authorList>
    </citation>
    <scope>NUCLEOTIDE SEQUENCE [LARGE SCALE GENOMIC DNA]</scope>
    <source>
        <strain evidence="4">DSM 100886 HEG_-6_39</strain>
    </source>
</reference>
<evidence type="ECO:0000313" key="3">
    <source>
        <dbReference type="EMBL" id="AMY11184.1"/>
    </source>
</evidence>
<dbReference type="PANTHER" id="PTHR35795">
    <property type="entry name" value="SLR1885 PROTEIN"/>
    <property type="match status" value="1"/>
</dbReference>
<keyword evidence="4" id="KW-1185">Reference proteome</keyword>
<dbReference type="NCBIfam" id="TIGR01353">
    <property type="entry name" value="dGTP_triPase"/>
    <property type="match status" value="1"/>
</dbReference>
<evidence type="ECO:0000256" key="1">
    <source>
        <dbReference type="ARBA" id="ARBA00022801"/>
    </source>
</evidence>
<dbReference type="SMART" id="SM00471">
    <property type="entry name" value="HDc"/>
    <property type="match status" value="1"/>
</dbReference>
<dbReference type="NCBIfam" id="NF002327">
    <property type="entry name" value="PRK01286.1-2"/>
    <property type="match status" value="1"/>
</dbReference>
<dbReference type="STRING" id="1855912.LuPra_04431"/>
<dbReference type="PANTHER" id="PTHR35795:SF1">
    <property type="entry name" value="BIS(5'-NUCLEOSYL)-TETRAPHOSPHATASE, SYMMETRICAL"/>
    <property type="match status" value="1"/>
</dbReference>
<dbReference type="InterPro" id="IPR006261">
    <property type="entry name" value="dGTPase"/>
</dbReference>
<sequence>MNTIRQQLEARERVMLAPQATFSDASQGRARPEAEDPIRPAFQRDRDRVVHSKAFRRLKHKTQVFFSPAGDHYRTRLTHTLEVSQIARTLAKVLNLHEELTEAITLAHDLGHTPFGHAGERVLDKLVPGGFSHAAQSLRIVEVLEQGGEGLNLTYEVRQGISTHSKGKHGLPINVPAHERAATLEAQIARVADIIAYVNHDIDDAVRAGVLNPAELPSSAVAVLGTSSSARIGAMVTDVVRQSLACDLESLRMSEPVLQALLDLRAFMFAHVYENDVATAEFAKATGILGGLWEKVREQPGTWLDARTLEREGLDAAARDFLAGMTDRYAVRLFEELFIPRPWIEAPRA</sequence>
<dbReference type="EMBL" id="CP015136">
    <property type="protein sequence ID" value="AMY11184.1"/>
    <property type="molecule type" value="Genomic_DNA"/>
</dbReference>
<feature type="domain" description="HD" evidence="2">
    <location>
        <begin position="76"/>
        <end position="198"/>
    </location>
</feature>
<evidence type="ECO:0000313" key="4">
    <source>
        <dbReference type="Proteomes" id="UP000076079"/>
    </source>
</evidence>
<dbReference type="Proteomes" id="UP000076079">
    <property type="component" value="Chromosome"/>
</dbReference>
<dbReference type="PROSITE" id="PS51831">
    <property type="entry name" value="HD"/>
    <property type="match status" value="1"/>
</dbReference>